<reference evidence="2 3" key="1">
    <citation type="submission" date="2024-09" db="EMBL/GenBank/DDBJ databases">
        <authorList>
            <person name="Sun Q."/>
            <person name="Mori K."/>
        </authorList>
    </citation>
    <scope>NUCLEOTIDE SEQUENCE [LARGE SCALE GENOMIC DNA]</scope>
    <source>
        <strain evidence="2 3">CCM 7957</strain>
    </source>
</reference>
<comment type="caution">
    <text evidence="2">The sequence shown here is derived from an EMBL/GenBank/DDBJ whole genome shotgun (WGS) entry which is preliminary data.</text>
</comment>
<gene>
    <name evidence="2" type="ORF">ACFFJD_02195</name>
</gene>
<keyword evidence="1" id="KW-0472">Membrane</keyword>
<accession>A0ABV6H521</accession>
<keyword evidence="1" id="KW-0812">Transmembrane</keyword>
<keyword evidence="3" id="KW-1185">Reference proteome</keyword>
<dbReference type="RefSeq" id="WP_382360259.1">
    <property type="nucleotide sequence ID" value="NZ_JBHLWV010000006.1"/>
</dbReference>
<evidence type="ECO:0000313" key="3">
    <source>
        <dbReference type="Proteomes" id="UP001589783"/>
    </source>
</evidence>
<organism evidence="2 3">
    <name type="scientific">Gordonia phosphorivorans</name>
    <dbReference type="NCBI Taxonomy" id="1056982"/>
    <lineage>
        <taxon>Bacteria</taxon>
        <taxon>Bacillati</taxon>
        <taxon>Actinomycetota</taxon>
        <taxon>Actinomycetes</taxon>
        <taxon>Mycobacteriales</taxon>
        <taxon>Gordoniaceae</taxon>
        <taxon>Gordonia</taxon>
    </lineage>
</organism>
<dbReference type="Proteomes" id="UP001589783">
    <property type="component" value="Unassembled WGS sequence"/>
</dbReference>
<keyword evidence="1" id="KW-1133">Transmembrane helix</keyword>
<protein>
    <submittedName>
        <fullName evidence="2">Uncharacterized protein</fullName>
    </submittedName>
</protein>
<evidence type="ECO:0000256" key="1">
    <source>
        <dbReference type="SAM" id="Phobius"/>
    </source>
</evidence>
<proteinExistence type="predicted"/>
<feature type="transmembrane region" description="Helical" evidence="1">
    <location>
        <begin position="35"/>
        <end position="56"/>
    </location>
</feature>
<evidence type="ECO:0000313" key="2">
    <source>
        <dbReference type="EMBL" id="MFC0313664.1"/>
    </source>
</evidence>
<name>A0ABV6H521_9ACTN</name>
<dbReference type="EMBL" id="JBHLWV010000006">
    <property type="protein sequence ID" value="MFC0313664.1"/>
    <property type="molecule type" value="Genomic_DNA"/>
</dbReference>
<sequence>MFDNTIQRVSSSEAAAEFGRFAQEYPIMASGMKTVAMVAAIVLGMVLYIALIKAILRLPFMAAAVERLRETVARTRYGAALGEHFATPDRQRDGWNVRH</sequence>